<protein>
    <submittedName>
        <fullName evidence="1">Uncharacterized protein</fullName>
    </submittedName>
</protein>
<evidence type="ECO:0000313" key="1">
    <source>
        <dbReference type="EMBL" id="BCL26217.1"/>
    </source>
</evidence>
<dbReference type="KEGG" id="sgm:GCM10017557_10760"/>
<evidence type="ECO:0000313" key="2">
    <source>
        <dbReference type="Proteomes" id="UP000516444"/>
    </source>
</evidence>
<keyword evidence="2" id="KW-1185">Reference proteome</keyword>
<reference evidence="1 2" key="1">
    <citation type="journal article" date="2014" name="Int. J. Syst. Evol. Microbiol.">
        <title>Complete genome sequence of Corynebacterium casei LMG S-19264T (=DSM 44701T), isolated from a smear-ripened cheese.</title>
        <authorList>
            <consortium name="US DOE Joint Genome Institute (JGI-PGF)"/>
            <person name="Walter F."/>
            <person name="Albersmeier A."/>
            <person name="Kalinowski J."/>
            <person name="Ruckert C."/>
        </authorList>
    </citation>
    <scope>NUCLEOTIDE SEQUENCE [LARGE SCALE GENOMIC DNA]</scope>
    <source>
        <strain evidence="1 2">JCM 4677</strain>
    </source>
</reference>
<dbReference type="RefSeq" id="WP_190849538.1">
    <property type="nucleotide sequence ID" value="NZ_AP023440.1"/>
</dbReference>
<dbReference type="InterPro" id="IPR046030">
    <property type="entry name" value="DUF5988"/>
</dbReference>
<dbReference type="Pfam" id="PF19450">
    <property type="entry name" value="DUF5988"/>
    <property type="match status" value="1"/>
</dbReference>
<dbReference type="AlphaFoldDB" id="A0A7G1NXB5"/>
<dbReference type="Proteomes" id="UP000516444">
    <property type="component" value="Chromosome"/>
</dbReference>
<gene>
    <name evidence="1" type="ORF">GCM10017557_10760</name>
</gene>
<organism evidence="1 2">
    <name type="scientific">Streptomyces aurantiacus</name>
    <dbReference type="NCBI Taxonomy" id="47760"/>
    <lineage>
        <taxon>Bacteria</taxon>
        <taxon>Bacillati</taxon>
        <taxon>Actinomycetota</taxon>
        <taxon>Actinomycetes</taxon>
        <taxon>Kitasatosporales</taxon>
        <taxon>Streptomycetaceae</taxon>
        <taxon>Streptomyces</taxon>
        <taxon>Streptomyces aurantiacus group</taxon>
    </lineage>
</organism>
<name>A0A7G1NXB5_9ACTN</name>
<accession>A0A7G1NXB5</accession>
<sequence>MVTHEPNAILTGGPGFLPETERLRYLPDIGSKFRLLNGNRWEHFEPTTKLIRRQGRDLVVFIWSRHTYVAE</sequence>
<proteinExistence type="predicted"/>
<dbReference type="EMBL" id="AP023440">
    <property type="protein sequence ID" value="BCL26217.1"/>
    <property type="molecule type" value="Genomic_DNA"/>
</dbReference>